<sequence>VKIFFVEIFRHRSLKISSKQGRLSKL</sequence>
<evidence type="ECO:0000313" key="1">
    <source>
        <dbReference type="EMBL" id="SVC38268.1"/>
    </source>
</evidence>
<feature type="non-terminal residue" evidence="1">
    <location>
        <position position="1"/>
    </location>
</feature>
<protein>
    <submittedName>
        <fullName evidence="1">Uncharacterized protein</fullName>
    </submittedName>
</protein>
<gene>
    <name evidence="1" type="ORF">METZ01_LOCUS291122</name>
</gene>
<feature type="non-terminal residue" evidence="1">
    <location>
        <position position="26"/>
    </location>
</feature>
<proteinExistence type="predicted"/>
<name>A0A382LNG2_9ZZZZ</name>
<dbReference type="AlphaFoldDB" id="A0A382LNG2"/>
<organism evidence="1">
    <name type="scientific">marine metagenome</name>
    <dbReference type="NCBI Taxonomy" id="408172"/>
    <lineage>
        <taxon>unclassified sequences</taxon>
        <taxon>metagenomes</taxon>
        <taxon>ecological metagenomes</taxon>
    </lineage>
</organism>
<reference evidence="1" key="1">
    <citation type="submission" date="2018-05" db="EMBL/GenBank/DDBJ databases">
        <authorList>
            <person name="Lanie J.A."/>
            <person name="Ng W.-L."/>
            <person name="Kazmierczak K.M."/>
            <person name="Andrzejewski T.M."/>
            <person name="Davidsen T.M."/>
            <person name="Wayne K.J."/>
            <person name="Tettelin H."/>
            <person name="Glass J.I."/>
            <person name="Rusch D."/>
            <person name="Podicherti R."/>
            <person name="Tsui H.-C.T."/>
            <person name="Winkler M.E."/>
        </authorList>
    </citation>
    <scope>NUCLEOTIDE SEQUENCE</scope>
</reference>
<dbReference type="EMBL" id="UINC01088230">
    <property type="protein sequence ID" value="SVC38268.1"/>
    <property type="molecule type" value="Genomic_DNA"/>
</dbReference>
<accession>A0A382LNG2</accession>